<dbReference type="GO" id="GO:0009088">
    <property type="term" value="P:threonine biosynthetic process"/>
    <property type="evidence" value="ECO:0007669"/>
    <property type="project" value="UniProtKB-UniRule"/>
</dbReference>
<protein>
    <recommendedName>
        <fullName evidence="6 12">Threonine synthase</fullName>
        <ecNumber evidence="5 12">4.2.3.1</ecNumber>
    </recommendedName>
</protein>
<feature type="cross-link" description="Isoglutamyl lysine isopeptide (Lys-Gln) (interchain with Q-Cter in protein Pup)" evidence="16">
    <location>
        <position position="163"/>
    </location>
</feature>
<dbReference type="UniPathway" id="UPA00050">
    <property type="reaction ID" value="UER00065"/>
</dbReference>
<gene>
    <name evidence="19" type="ORF">FHX71_003915</name>
</gene>
<feature type="domain" description="Tryptophan synthase beta chain-like PALP" evidence="18">
    <location>
        <begin position="44"/>
        <end position="338"/>
    </location>
</feature>
<evidence type="ECO:0000256" key="4">
    <source>
        <dbReference type="ARBA" id="ARBA00005517"/>
    </source>
</evidence>
<dbReference type="PIRSF" id="PIRSF038945">
    <property type="entry name" value="Thr_synthase"/>
    <property type="match status" value="1"/>
</dbReference>
<dbReference type="InterPro" id="IPR026260">
    <property type="entry name" value="Thr_Synthase_bac/arc"/>
</dbReference>
<name>A0A7W3PFU3_9MICO</name>
<dbReference type="GO" id="GO:0006565">
    <property type="term" value="P:L-serine catabolic process"/>
    <property type="evidence" value="ECO:0007669"/>
    <property type="project" value="TreeGrafter"/>
</dbReference>
<dbReference type="InterPro" id="IPR036052">
    <property type="entry name" value="TrpB-like_PALP_sf"/>
</dbReference>
<evidence type="ECO:0000256" key="14">
    <source>
        <dbReference type="PIRSR" id="PIRSR038945-1"/>
    </source>
</evidence>
<evidence type="ECO:0000256" key="11">
    <source>
        <dbReference type="ARBA" id="ARBA00049144"/>
    </source>
</evidence>
<evidence type="ECO:0000256" key="6">
    <source>
        <dbReference type="ARBA" id="ARBA00018679"/>
    </source>
</evidence>
<dbReference type="GO" id="GO:0004795">
    <property type="term" value="F:threonine synthase activity"/>
    <property type="evidence" value="ECO:0007669"/>
    <property type="project" value="UniProtKB-UniRule"/>
</dbReference>
<dbReference type="GO" id="GO:0030170">
    <property type="term" value="F:pyridoxal phosphate binding"/>
    <property type="evidence" value="ECO:0007669"/>
    <property type="project" value="InterPro"/>
</dbReference>
<evidence type="ECO:0000259" key="18">
    <source>
        <dbReference type="Pfam" id="PF00291"/>
    </source>
</evidence>
<evidence type="ECO:0000256" key="2">
    <source>
        <dbReference type="ARBA" id="ARBA00003648"/>
    </source>
</evidence>
<dbReference type="FunFam" id="3.40.50.1100:FF:000013">
    <property type="entry name" value="Threonine synthase"/>
    <property type="match status" value="1"/>
</dbReference>
<keyword evidence="8 13" id="KW-0791">Threonine biosynthesis</keyword>
<evidence type="ECO:0000256" key="5">
    <source>
        <dbReference type="ARBA" id="ARBA00013028"/>
    </source>
</evidence>
<dbReference type="InterPro" id="IPR004450">
    <property type="entry name" value="Thr_synthase-like"/>
</dbReference>
<evidence type="ECO:0000256" key="16">
    <source>
        <dbReference type="PIRSR" id="PIRSR038945-3"/>
    </source>
</evidence>
<keyword evidence="10 13" id="KW-0456">Lyase</keyword>
<feature type="binding site" evidence="14">
    <location>
        <position position="107"/>
    </location>
    <ligand>
        <name>pyridoxal 5'-phosphate</name>
        <dbReference type="ChEBI" id="CHEBI:597326"/>
    </ligand>
</feature>
<dbReference type="PANTHER" id="PTHR48078">
    <property type="entry name" value="THREONINE DEHYDRATASE, MITOCHONDRIAL-RELATED"/>
    <property type="match status" value="1"/>
</dbReference>
<comment type="pathway">
    <text evidence="3 13">Amino-acid biosynthesis; L-threonine biosynthesis; L-threonine from L-aspartate: step 5/5.</text>
</comment>
<organism evidence="19 20">
    <name type="scientific">Promicromonospora sukumoe</name>
    <dbReference type="NCBI Taxonomy" id="88382"/>
    <lineage>
        <taxon>Bacteria</taxon>
        <taxon>Bacillati</taxon>
        <taxon>Actinomycetota</taxon>
        <taxon>Actinomycetes</taxon>
        <taxon>Micrococcales</taxon>
        <taxon>Promicromonosporaceae</taxon>
        <taxon>Promicromonospora</taxon>
    </lineage>
</organism>
<dbReference type="InterPro" id="IPR050147">
    <property type="entry name" value="Ser/Thr_Dehydratase"/>
</dbReference>
<dbReference type="NCBIfam" id="TIGR00260">
    <property type="entry name" value="thrC"/>
    <property type="match status" value="1"/>
</dbReference>
<evidence type="ECO:0000256" key="3">
    <source>
        <dbReference type="ARBA" id="ARBA00004979"/>
    </source>
</evidence>
<evidence type="ECO:0000256" key="13">
    <source>
        <dbReference type="PIRNR" id="PIRNR038945"/>
    </source>
</evidence>
<dbReference type="GO" id="GO:0009097">
    <property type="term" value="P:isoleucine biosynthetic process"/>
    <property type="evidence" value="ECO:0007669"/>
    <property type="project" value="TreeGrafter"/>
</dbReference>
<dbReference type="CDD" id="cd01563">
    <property type="entry name" value="Thr-synth_1"/>
    <property type="match status" value="1"/>
</dbReference>
<comment type="catalytic activity">
    <reaction evidence="11 13">
        <text>O-phospho-L-homoserine + H2O = L-threonine + phosphate</text>
        <dbReference type="Rhea" id="RHEA:10840"/>
        <dbReference type="ChEBI" id="CHEBI:15377"/>
        <dbReference type="ChEBI" id="CHEBI:43474"/>
        <dbReference type="ChEBI" id="CHEBI:57590"/>
        <dbReference type="ChEBI" id="CHEBI:57926"/>
        <dbReference type="EC" id="4.2.3.1"/>
    </reaction>
</comment>
<evidence type="ECO:0000256" key="10">
    <source>
        <dbReference type="ARBA" id="ARBA00023239"/>
    </source>
</evidence>
<dbReference type="FunFam" id="3.40.50.1100:FF:000014">
    <property type="entry name" value="Threonine synthase"/>
    <property type="match status" value="1"/>
</dbReference>
<proteinExistence type="inferred from homology"/>
<dbReference type="InterPro" id="IPR001926">
    <property type="entry name" value="TrpB-like_PALP"/>
</dbReference>
<dbReference type="SUPFAM" id="SSF53686">
    <property type="entry name" value="Tryptophan synthase beta subunit-like PLP-dependent enzymes"/>
    <property type="match status" value="1"/>
</dbReference>
<evidence type="ECO:0000256" key="8">
    <source>
        <dbReference type="ARBA" id="ARBA00022697"/>
    </source>
</evidence>
<sequence length="374" mass="38434">MPVLPAEPNVPSAGSGARPTSRLWRGVVTEYADRLPAHLQQKIVTLGEGGTPLVPAPALSERTGADVWVKVEGMNPTGSFKDRGMTAAISAAAGRGARAVVCASTGNTSASAAAYATRAGMVCAVLVPEGKIAMGKLSQAVAHGARLLQVDGNFDDCLVAARKLADTHPVELVNSVNPDRIEGQKTAAFEIVDALGDAPDIHLLPVGNAGNITAYWKGFTEYAEAGIATRTPAMWGFQAAGAAPIVNGHPIDDPDTIATAIRIGNPASWELAEQARDTSGGVIEAVTDEQILAAHRILSAEVGVFVEPASAAGVAGLLARHERGLVPEGARITITVTGHGLKDPGWALRTPDGGEVEPVRVSADVVSIADALSL</sequence>
<reference evidence="19 20" key="1">
    <citation type="submission" date="2020-07" db="EMBL/GenBank/DDBJ databases">
        <title>Sequencing the genomes of 1000 actinobacteria strains.</title>
        <authorList>
            <person name="Klenk H.-P."/>
        </authorList>
    </citation>
    <scope>NUCLEOTIDE SEQUENCE [LARGE SCALE GENOMIC DNA]</scope>
    <source>
        <strain evidence="19 20">DSM 44121</strain>
    </source>
</reference>
<dbReference type="GO" id="GO:0003941">
    <property type="term" value="F:L-serine ammonia-lyase activity"/>
    <property type="evidence" value="ECO:0007669"/>
    <property type="project" value="TreeGrafter"/>
</dbReference>
<dbReference type="Proteomes" id="UP000540568">
    <property type="component" value="Unassembled WGS sequence"/>
</dbReference>
<evidence type="ECO:0000256" key="9">
    <source>
        <dbReference type="ARBA" id="ARBA00022898"/>
    </source>
</evidence>
<dbReference type="PANTHER" id="PTHR48078:SF6">
    <property type="entry name" value="L-THREONINE DEHYDRATASE CATABOLIC TDCB"/>
    <property type="match status" value="1"/>
</dbReference>
<evidence type="ECO:0000313" key="19">
    <source>
        <dbReference type="EMBL" id="MBA8809939.1"/>
    </source>
</evidence>
<feature type="binding site" evidence="14">
    <location>
        <position position="337"/>
    </location>
    <ligand>
        <name>pyridoxal 5'-phosphate</name>
        <dbReference type="ChEBI" id="CHEBI:597326"/>
    </ligand>
</feature>
<dbReference type="InterPro" id="IPR000634">
    <property type="entry name" value="Ser/Thr_deHydtase_PyrdxlP-BS"/>
</dbReference>
<accession>A0A7W3PFU3</accession>
<keyword evidence="7 13" id="KW-0028">Amino-acid biosynthesis</keyword>
<dbReference type="Gene3D" id="3.40.50.1100">
    <property type="match status" value="2"/>
</dbReference>
<evidence type="ECO:0000256" key="7">
    <source>
        <dbReference type="ARBA" id="ARBA00022605"/>
    </source>
</evidence>
<comment type="similarity">
    <text evidence="4 13">Belongs to the threonine synthase family.</text>
</comment>
<dbReference type="AlphaFoldDB" id="A0A7W3PFU3"/>
<evidence type="ECO:0000256" key="17">
    <source>
        <dbReference type="SAM" id="MobiDB-lite"/>
    </source>
</evidence>
<feature type="region of interest" description="Disordered" evidence="17">
    <location>
        <begin position="1"/>
        <end position="20"/>
    </location>
</feature>
<comment type="function">
    <text evidence="2 13">Catalyzes the gamma-elimination of phosphate from L-phosphohomoserine and the beta-addition of water to produce L-threonine.</text>
</comment>
<dbReference type="Pfam" id="PF00291">
    <property type="entry name" value="PALP"/>
    <property type="match status" value="1"/>
</dbReference>
<feature type="modified residue" description="N6-(pyridoxal phosphate)lysine" evidence="15">
    <location>
        <position position="81"/>
    </location>
</feature>
<dbReference type="GO" id="GO:0006567">
    <property type="term" value="P:L-threonine catabolic process"/>
    <property type="evidence" value="ECO:0007669"/>
    <property type="project" value="TreeGrafter"/>
</dbReference>
<comment type="caution">
    <text evidence="19">The sequence shown here is derived from an EMBL/GenBank/DDBJ whole genome shotgun (WGS) entry which is preliminary data.</text>
</comment>
<dbReference type="PROSITE" id="PS00165">
    <property type="entry name" value="DEHYDRATASE_SER_THR"/>
    <property type="match status" value="1"/>
</dbReference>
<keyword evidence="20" id="KW-1185">Reference proteome</keyword>
<dbReference type="GO" id="GO:0004794">
    <property type="term" value="F:threonine deaminase activity"/>
    <property type="evidence" value="ECO:0007669"/>
    <property type="project" value="TreeGrafter"/>
</dbReference>
<evidence type="ECO:0000256" key="1">
    <source>
        <dbReference type="ARBA" id="ARBA00001933"/>
    </source>
</evidence>
<evidence type="ECO:0000256" key="15">
    <source>
        <dbReference type="PIRSR" id="PIRSR038945-2"/>
    </source>
</evidence>
<evidence type="ECO:0000313" key="20">
    <source>
        <dbReference type="Proteomes" id="UP000540568"/>
    </source>
</evidence>
<comment type="cofactor">
    <cofactor evidence="1 13 14">
        <name>pyridoxal 5'-phosphate</name>
        <dbReference type="ChEBI" id="CHEBI:597326"/>
    </cofactor>
</comment>
<dbReference type="EMBL" id="JACGWV010000002">
    <property type="protein sequence ID" value="MBA8809939.1"/>
    <property type="molecule type" value="Genomic_DNA"/>
</dbReference>
<feature type="binding site" evidence="14">
    <location>
        <begin position="207"/>
        <end position="211"/>
    </location>
    <ligand>
        <name>pyridoxal 5'-phosphate</name>
        <dbReference type="ChEBI" id="CHEBI:597326"/>
    </ligand>
</feature>
<dbReference type="EC" id="4.2.3.1" evidence="5 12"/>
<keyword evidence="9 13" id="KW-0663">Pyridoxal phosphate</keyword>
<evidence type="ECO:0000256" key="12">
    <source>
        <dbReference type="NCBIfam" id="TIGR00260"/>
    </source>
</evidence>